<organism evidence="1 2">
    <name type="scientific">Paraburkholderia domus</name>
    <dbReference type="NCBI Taxonomy" id="2793075"/>
    <lineage>
        <taxon>Bacteria</taxon>
        <taxon>Pseudomonadati</taxon>
        <taxon>Pseudomonadota</taxon>
        <taxon>Betaproteobacteria</taxon>
        <taxon>Burkholderiales</taxon>
        <taxon>Burkholderiaceae</taxon>
        <taxon>Paraburkholderia</taxon>
    </lineage>
</organism>
<dbReference type="EMBL" id="CAJNAS010000002">
    <property type="protein sequence ID" value="CAE6864913.1"/>
    <property type="molecule type" value="Genomic_DNA"/>
</dbReference>
<dbReference type="Proteomes" id="UP000675121">
    <property type="component" value="Unassembled WGS sequence"/>
</dbReference>
<evidence type="ECO:0000313" key="1">
    <source>
        <dbReference type="EMBL" id="CAE6864913.1"/>
    </source>
</evidence>
<keyword evidence="2" id="KW-1185">Reference proteome</keyword>
<evidence type="ECO:0000313" key="2">
    <source>
        <dbReference type="Proteomes" id="UP000675121"/>
    </source>
</evidence>
<proteinExistence type="predicted"/>
<dbReference type="RefSeq" id="WP_201084026.1">
    <property type="nucleotide sequence ID" value="NZ_CAJNAS010000002.1"/>
</dbReference>
<protein>
    <submittedName>
        <fullName evidence="1">Uncharacterized protein</fullName>
    </submittedName>
</protein>
<comment type="caution">
    <text evidence="1">The sequence shown here is derived from an EMBL/GenBank/DDBJ whole genome shotgun (WGS) entry which is preliminary data.</text>
</comment>
<gene>
    <name evidence="1" type="ORF">R70211_00716</name>
</gene>
<reference evidence="1" key="1">
    <citation type="submission" date="2021-02" db="EMBL/GenBank/DDBJ databases">
        <authorList>
            <person name="Vanwijnsberghe S."/>
        </authorList>
    </citation>
    <scope>NUCLEOTIDE SEQUENCE</scope>
    <source>
        <strain evidence="1">R-70211</strain>
    </source>
</reference>
<sequence length="135" mass="15883">MPLMIEHIDAIARKKGRDVLYLEFFPLPDAASSHYESSLSRREIIRWLDQNSFSWEPCGDCASETTFRAYAGQLYIDVLFDEGDPRYRRLQTFLEYPDGTMRFGGTRFFVVSLEYAMRNRHHDEPGFWDSVADRL</sequence>
<accession>A0A9N8MSF7</accession>
<name>A0A9N8MSF7_9BURK</name>
<dbReference type="AlphaFoldDB" id="A0A9N8MSF7"/>